<dbReference type="Proteomes" id="UP000094389">
    <property type="component" value="Unassembled WGS sequence"/>
</dbReference>
<dbReference type="STRING" id="983966.A0A1E4S637"/>
<proteinExistence type="inferred from homology"/>
<dbReference type="GeneID" id="30991479"/>
<evidence type="ECO:0000256" key="1">
    <source>
        <dbReference type="ARBA" id="ARBA00004123"/>
    </source>
</evidence>
<feature type="compositionally biased region" description="Acidic residues" evidence="5">
    <location>
        <begin position="244"/>
        <end position="260"/>
    </location>
</feature>
<accession>A0A1E4S637</accession>
<name>A0A1E4S637_CYBJN</name>
<keyword evidence="4" id="KW-0539">Nucleus</keyword>
<dbReference type="AlphaFoldDB" id="A0A1E4S637"/>
<evidence type="ECO:0000313" key="7">
    <source>
        <dbReference type="Proteomes" id="UP000094389"/>
    </source>
</evidence>
<evidence type="ECO:0000313" key="6">
    <source>
        <dbReference type="EMBL" id="ODV74933.1"/>
    </source>
</evidence>
<dbReference type="InterPro" id="IPR010301">
    <property type="entry name" value="RRP1"/>
</dbReference>
<keyword evidence="3" id="KW-0698">rRNA processing</keyword>
<dbReference type="GO" id="GO:0005634">
    <property type="term" value="C:nucleus"/>
    <property type="evidence" value="ECO:0007669"/>
    <property type="project" value="UniProtKB-SubCell"/>
</dbReference>
<gene>
    <name evidence="6" type="ORF">CYBJADRAFT_183627</name>
</gene>
<evidence type="ECO:0000256" key="2">
    <source>
        <dbReference type="ARBA" id="ARBA00006374"/>
    </source>
</evidence>
<dbReference type="OMA" id="AMWFSDR"/>
<evidence type="ECO:0000256" key="3">
    <source>
        <dbReference type="ARBA" id="ARBA00022552"/>
    </source>
</evidence>
<dbReference type="RefSeq" id="XP_020071972.1">
    <property type="nucleotide sequence ID" value="XM_020217083.1"/>
</dbReference>
<dbReference type="EMBL" id="KV453927">
    <property type="protein sequence ID" value="ODV74933.1"/>
    <property type="molecule type" value="Genomic_DNA"/>
</dbReference>
<dbReference type="PANTHER" id="PTHR13026:SF0">
    <property type="entry name" value="RIBOSOMAL RNA PROCESSING 1B"/>
    <property type="match status" value="1"/>
</dbReference>
<dbReference type="GO" id="GO:0030688">
    <property type="term" value="C:preribosome, small subunit precursor"/>
    <property type="evidence" value="ECO:0007669"/>
    <property type="project" value="InterPro"/>
</dbReference>
<feature type="region of interest" description="Disordered" evidence="5">
    <location>
        <begin position="238"/>
        <end position="260"/>
    </location>
</feature>
<comment type="similarity">
    <text evidence="2">Belongs to the RRP1 family.</text>
</comment>
<protein>
    <submittedName>
        <fullName evidence="6">Ribosomal RNA-processing protein</fullName>
    </submittedName>
</protein>
<evidence type="ECO:0000256" key="4">
    <source>
        <dbReference type="ARBA" id="ARBA00023242"/>
    </source>
</evidence>
<evidence type="ECO:0000256" key="5">
    <source>
        <dbReference type="SAM" id="MobiDB-lite"/>
    </source>
</evidence>
<organism evidence="6 7">
    <name type="scientific">Cyberlindnera jadinii (strain ATCC 18201 / CBS 1600 / BCRC 20928 / JCM 3617 / NBRC 0987 / NRRL Y-1542)</name>
    <name type="common">Torula yeast</name>
    <name type="synonym">Candida utilis</name>
    <dbReference type="NCBI Taxonomy" id="983966"/>
    <lineage>
        <taxon>Eukaryota</taxon>
        <taxon>Fungi</taxon>
        <taxon>Dikarya</taxon>
        <taxon>Ascomycota</taxon>
        <taxon>Saccharomycotina</taxon>
        <taxon>Saccharomycetes</taxon>
        <taxon>Phaffomycetales</taxon>
        <taxon>Phaffomycetaceae</taxon>
        <taxon>Cyberlindnera</taxon>
    </lineage>
</organism>
<dbReference type="OrthoDB" id="2019504at2759"/>
<keyword evidence="7" id="KW-1185">Reference proteome</keyword>
<dbReference type="GO" id="GO:0006364">
    <property type="term" value="P:rRNA processing"/>
    <property type="evidence" value="ECO:0007669"/>
    <property type="project" value="UniProtKB-KW"/>
</dbReference>
<dbReference type="Pfam" id="PF05997">
    <property type="entry name" value="Nop52"/>
    <property type="match status" value="1"/>
</dbReference>
<sequence>MSNPQTSAFVRKLAANDRPTRNAALESLKKFLSRPRDMPLIEFEKLWKGLYFAMWFSDRPRPQQRLAADLGQLFLVVPEKNFYNFALAFWKVIAREWVGIDHHRLDKFLLLVRRVLFYQLKRLSESQWDSEMVSGFLNALKKSPLSGDNKVPTGITYHLIDIYADEVERMMFEELEDDEEEEEEKKQEIIDQTPLKELIEPFVTLSKECLLKTIREKIKDDLLGDDRLTQWNVTVSAKINEDKQEQEDEDEDDDEWHGFE</sequence>
<comment type="subcellular location">
    <subcellularLocation>
        <location evidence="1">Nucleus</location>
    </subcellularLocation>
</comment>
<reference evidence="6 7" key="1">
    <citation type="journal article" date="2016" name="Proc. Natl. Acad. Sci. U.S.A.">
        <title>Comparative genomics of biotechnologically important yeasts.</title>
        <authorList>
            <person name="Riley R."/>
            <person name="Haridas S."/>
            <person name="Wolfe K.H."/>
            <person name="Lopes M.R."/>
            <person name="Hittinger C.T."/>
            <person name="Goeker M."/>
            <person name="Salamov A.A."/>
            <person name="Wisecaver J.H."/>
            <person name="Long T.M."/>
            <person name="Calvey C.H."/>
            <person name="Aerts A.L."/>
            <person name="Barry K.W."/>
            <person name="Choi C."/>
            <person name="Clum A."/>
            <person name="Coughlan A.Y."/>
            <person name="Deshpande S."/>
            <person name="Douglass A.P."/>
            <person name="Hanson S.J."/>
            <person name="Klenk H.-P."/>
            <person name="LaButti K.M."/>
            <person name="Lapidus A."/>
            <person name="Lindquist E.A."/>
            <person name="Lipzen A.M."/>
            <person name="Meier-Kolthoff J.P."/>
            <person name="Ohm R.A."/>
            <person name="Otillar R.P."/>
            <person name="Pangilinan J.L."/>
            <person name="Peng Y."/>
            <person name="Rokas A."/>
            <person name="Rosa C.A."/>
            <person name="Scheuner C."/>
            <person name="Sibirny A.A."/>
            <person name="Slot J.C."/>
            <person name="Stielow J.B."/>
            <person name="Sun H."/>
            <person name="Kurtzman C.P."/>
            <person name="Blackwell M."/>
            <person name="Grigoriev I.V."/>
            <person name="Jeffries T.W."/>
        </authorList>
    </citation>
    <scope>NUCLEOTIDE SEQUENCE [LARGE SCALE GENOMIC DNA]</scope>
    <source>
        <strain evidence="7">ATCC 18201 / CBS 1600 / BCRC 20928 / JCM 3617 / NBRC 0987 / NRRL Y-1542</strain>
    </source>
</reference>
<dbReference type="PANTHER" id="PTHR13026">
    <property type="entry name" value="NNP-1 PROTEIN NOVEL NUCLEAR PROTEIN 1 NOP52"/>
    <property type="match status" value="1"/>
</dbReference>